<dbReference type="AlphaFoldDB" id="A0A8H4W3T9"/>
<sequence>MTNTTVPIILCGKSTQIGTSVIAALKPEYEVIHFILTPAAALAEIPLILKGEAVTSDNDLGSHDYSKKTRVVIFGGAYEENDVEAVLKASKEAGGPLVPFLRPDTTKAAPPLGPEYGKALVARLKVTMGEMNAEGKLGAGNEDLYLSNLIRHQSPPNPIKTRLPPTFEIPGKTWEPTPYNWFLGTWYFTHSNSVVYQLWQDMQWTLSATGTTDIDGTLQDLTSEFALNETAFVFKNYGIDTPTVINGQIIPDSYTYVPTAPLSFANNTWEVLAWGYDSNGVPYAAVYETPADAGFTGPSLDIISRDDNGPSKPTLDGIYDAIKYLKNSQLDALLSSVVKLPQNGARDGQPYPSCNATCMMNAYAFGVALGTGEN</sequence>
<evidence type="ECO:0000313" key="2">
    <source>
        <dbReference type="Proteomes" id="UP000566819"/>
    </source>
</evidence>
<dbReference type="EMBL" id="JAAMPI010000523">
    <property type="protein sequence ID" value="KAF4630705.1"/>
    <property type="molecule type" value="Genomic_DNA"/>
</dbReference>
<dbReference type="OrthoDB" id="4821403at2759"/>
<name>A0A8H4W3T9_9HELO</name>
<comment type="caution">
    <text evidence="1">The sequence shown here is derived from an EMBL/GenBank/DDBJ whole genome shotgun (WGS) entry which is preliminary data.</text>
</comment>
<gene>
    <name evidence="1" type="ORF">G7Y89_g7440</name>
</gene>
<proteinExistence type="predicted"/>
<evidence type="ECO:0000313" key="1">
    <source>
        <dbReference type="EMBL" id="KAF4630705.1"/>
    </source>
</evidence>
<organism evidence="1 2">
    <name type="scientific">Cudoniella acicularis</name>
    <dbReference type="NCBI Taxonomy" id="354080"/>
    <lineage>
        <taxon>Eukaryota</taxon>
        <taxon>Fungi</taxon>
        <taxon>Dikarya</taxon>
        <taxon>Ascomycota</taxon>
        <taxon>Pezizomycotina</taxon>
        <taxon>Leotiomycetes</taxon>
        <taxon>Helotiales</taxon>
        <taxon>Tricladiaceae</taxon>
        <taxon>Cudoniella</taxon>
    </lineage>
</organism>
<accession>A0A8H4W3T9</accession>
<protein>
    <submittedName>
        <fullName evidence="1">Uncharacterized protein</fullName>
    </submittedName>
</protein>
<dbReference type="Proteomes" id="UP000566819">
    <property type="component" value="Unassembled WGS sequence"/>
</dbReference>
<keyword evidence="2" id="KW-1185">Reference proteome</keyword>
<reference evidence="1 2" key="1">
    <citation type="submission" date="2020-03" db="EMBL/GenBank/DDBJ databases">
        <title>Draft Genome Sequence of Cudoniella acicularis.</title>
        <authorList>
            <person name="Buettner E."/>
            <person name="Kellner H."/>
        </authorList>
    </citation>
    <scope>NUCLEOTIDE SEQUENCE [LARGE SCALE GENOMIC DNA]</scope>
    <source>
        <strain evidence="1 2">DSM 108380</strain>
    </source>
</reference>